<gene>
    <name evidence="2" type="ORF">MGAL_10B054415</name>
</gene>
<evidence type="ECO:0000313" key="3">
    <source>
        <dbReference type="Proteomes" id="UP000596742"/>
    </source>
</evidence>
<dbReference type="EMBL" id="UYJE01001226">
    <property type="protein sequence ID" value="VDI00301.1"/>
    <property type="molecule type" value="Genomic_DNA"/>
</dbReference>
<feature type="region of interest" description="Disordered" evidence="1">
    <location>
        <begin position="108"/>
        <end position="149"/>
    </location>
</feature>
<feature type="compositionally biased region" description="Basic residues" evidence="1">
    <location>
        <begin position="130"/>
        <end position="141"/>
    </location>
</feature>
<reference evidence="2" key="1">
    <citation type="submission" date="2018-11" db="EMBL/GenBank/DDBJ databases">
        <authorList>
            <person name="Alioto T."/>
            <person name="Alioto T."/>
        </authorList>
    </citation>
    <scope>NUCLEOTIDE SEQUENCE</scope>
</reference>
<accession>A0A8B6C5A6</accession>
<comment type="caution">
    <text evidence="2">The sequence shown here is derived from an EMBL/GenBank/DDBJ whole genome shotgun (WGS) entry which is preliminary data.</text>
</comment>
<keyword evidence="3" id="KW-1185">Reference proteome</keyword>
<feature type="region of interest" description="Disordered" evidence="1">
    <location>
        <begin position="28"/>
        <end position="64"/>
    </location>
</feature>
<dbReference type="Proteomes" id="UP000596742">
    <property type="component" value="Unassembled WGS sequence"/>
</dbReference>
<protein>
    <submittedName>
        <fullName evidence="2">Uncharacterized protein</fullName>
    </submittedName>
</protein>
<evidence type="ECO:0000256" key="1">
    <source>
        <dbReference type="SAM" id="MobiDB-lite"/>
    </source>
</evidence>
<feature type="region of interest" description="Disordered" evidence="1">
    <location>
        <begin position="851"/>
        <end position="871"/>
    </location>
</feature>
<feature type="compositionally biased region" description="Basic and acidic residues" evidence="1">
    <location>
        <begin position="30"/>
        <end position="40"/>
    </location>
</feature>
<dbReference type="AlphaFoldDB" id="A0A8B6C5A6"/>
<sequence length="1202" mass="137395">MEEDAEGLDSLIKQKKCRPKYARIISMEFSKNELHQTSESRKKHRSGGHSNQMVANLDGDSDGSEYYSAEEEFLFTSSSSSISTDDESVETLDQSSDSVFDSLQSSCSSNFSQADTPHSQIKSTQERQRAPSKKQKRKRKQSGNATGGPSGFGYLPFCNIESFDIELSELREEIVDLETNILKPVPSLVELCISASKRLAKTHSFINVPKSIKRILQLGSSSHSFRQLQLDYLFNVLEASHTSIIHVYDKDKSVNLLPHRNIWSIGCGVDESFFDDIVQGSKSSSYFLCCYDYQCWNDFGGSKVYLNRYNRCKQISALAHTIDLMLPARLAGNKHMRRRHKSDTNCQSAEMEENMKRIQQYIRNRCSRDSKENDIVFADKSFDLVFPYVLWARGDLRQASQAFLKLVDNESKVRVKAMYLSEAGRMFLQFGDGDSAVRYFHLAKDALTTKQKHNKQDIVSEIDRQTRMLCAASNDVGLLSYQKADRSLAAWMSAISTQLPESIECAGPLSAFDAFLCYFGSYWHEATGSLYDEAIKRLQTPTEKEKYLYYYLSMVYALQGKTEESSKMYRRFTANVSSKSPYPGSTSFRHNIKKPWQPLIDKVIDQGSLPTPLKVVWRIQLLLPKCSDPHKEHGHLYDQYPHEADRRSNDLNLRISGDGYLTGDMQMVLPPMRGIYLDLYTGNIHLTKIPSSTEVWRQYVTFNMCYVNKHENPQLIQATTSLLPTMTEVYRGPFGETVHLIHTNMYGCVSRIPSDFSSNPNLCHLVWTGTDGQKTKMNVYHRLRWFKCENVQTKLKEFTSMDKDQKAEVLRAMRKFINRGWSFTEPAFHPLTGDLTSTGNLEQYIKYNLQKKQKDKKQTDKKGKKKQMKKENKPLPSFDVFSVIDVCVFNRGLVLALSYDNQHLLMEARLRDVLTPPPQPPRHPFDIRSLVCVDYLTYDRHGEMINDNLRTKLLTDTKQMDPITHESNVYSLTMSNMLLSSCNGFQNEVDYLGEMFSMGSVADILVLLTTSGEVKFVDLPSLLPLSPILIKPLDNNFWEKDDLKILDKIKFTTFKVVGEGSFTNDIGRTYTRAAIAVDNLLLVLKIHRETIDSDAVVEITQSITLAGHPKEIHFINETVGFLLTVTQHFQTNQNYRENLYHYLHDGQLKQVLLCLGHGPRSFLTVYLPENSDHDFSDSDHGKAGWRLYMRDGHGGIICVILQ</sequence>
<organism evidence="2 3">
    <name type="scientific">Mytilus galloprovincialis</name>
    <name type="common">Mediterranean mussel</name>
    <dbReference type="NCBI Taxonomy" id="29158"/>
    <lineage>
        <taxon>Eukaryota</taxon>
        <taxon>Metazoa</taxon>
        <taxon>Spiralia</taxon>
        <taxon>Lophotrochozoa</taxon>
        <taxon>Mollusca</taxon>
        <taxon>Bivalvia</taxon>
        <taxon>Autobranchia</taxon>
        <taxon>Pteriomorphia</taxon>
        <taxon>Mytilida</taxon>
        <taxon>Mytiloidea</taxon>
        <taxon>Mytilidae</taxon>
        <taxon>Mytilinae</taxon>
        <taxon>Mytilus</taxon>
    </lineage>
</organism>
<feature type="compositionally biased region" description="Polar residues" evidence="1">
    <location>
        <begin position="113"/>
        <end position="123"/>
    </location>
</feature>
<name>A0A8B6C5A6_MYTGA</name>
<evidence type="ECO:0000313" key="2">
    <source>
        <dbReference type="EMBL" id="VDI00301.1"/>
    </source>
</evidence>
<proteinExistence type="predicted"/>
<dbReference type="OrthoDB" id="6115758at2759"/>